<dbReference type="EC" id="2.3.1.-" evidence="2"/>
<dbReference type="PROSITE" id="PS51186">
    <property type="entry name" value="GNAT"/>
    <property type="match status" value="1"/>
</dbReference>
<gene>
    <name evidence="2" type="ORF">ACFSX4_11145</name>
</gene>
<sequence>MMEIRVLETMDALSEISRIEETVWGMPPLPVHQTLTAVKNGGLVIAAYDADKIIGFSYGFAGFKEGRVYLCSHMLGIDEGYRSQKIGEKLKRKQRESAVEKGYEEIRWTYDPLETRNAFLNLTKLNGVCTTYIEDAYGEMKDGINRGLPSDRFEVHWHINSPHVQKPYVHDTSGTVKLNDISYNSAGLPVCEEVPYNDLKKHSYAVKVPKDFQNLKKHDTSLALYWRYSTRTLFQALFKAGYAAVNLEVSEKEAVYVFVKKDVLNLTC</sequence>
<keyword evidence="3" id="KW-1185">Reference proteome</keyword>
<evidence type="ECO:0000313" key="3">
    <source>
        <dbReference type="Proteomes" id="UP001597519"/>
    </source>
</evidence>
<dbReference type="PANTHER" id="PTHR41700:SF1">
    <property type="entry name" value="N-ACETYLTRANSFERASE DOMAIN-CONTAINING PROTEIN"/>
    <property type="match status" value="1"/>
</dbReference>
<organism evidence="2 3">
    <name type="scientific">Corticicoccus populi</name>
    <dbReference type="NCBI Taxonomy" id="1812821"/>
    <lineage>
        <taxon>Bacteria</taxon>
        <taxon>Bacillati</taxon>
        <taxon>Bacillota</taxon>
        <taxon>Bacilli</taxon>
        <taxon>Bacillales</taxon>
        <taxon>Staphylococcaceae</taxon>
        <taxon>Corticicoccus</taxon>
    </lineage>
</organism>
<dbReference type="Pfam" id="PF00583">
    <property type="entry name" value="Acetyltransf_1"/>
    <property type="match status" value="1"/>
</dbReference>
<protein>
    <submittedName>
        <fullName evidence="2">GNAT family N-acetyltransferase</fullName>
        <ecNumber evidence="2">2.3.1.-</ecNumber>
    </submittedName>
</protein>
<evidence type="ECO:0000313" key="2">
    <source>
        <dbReference type="EMBL" id="MFD2831019.1"/>
    </source>
</evidence>
<accession>A0ABW5WY48</accession>
<keyword evidence="2" id="KW-0012">Acyltransferase</keyword>
<dbReference type="SUPFAM" id="SSF55729">
    <property type="entry name" value="Acyl-CoA N-acyltransferases (Nat)"/>
    <property type="match status" value="1"/>
</dbReference>
<dbReference type="PANTHER" id="PTHR41700">
    <property type="entry name" value="GCN5-RELATED N-ACETYLTRANSFERASE"/>
    <property type="match status" value="1"/>
</dbReference>
<reference evidence="3" key="1">
    <citation type="journal article" date="2019" name="Int. J. Syst. Evol. Microbiol.">
        <title>The Global Catalogue of Microorganisms (GCM) 10K type strain sequencing project: providing services to taxonomists for standard genome sequencing and annotation.</title>
        <authorList>
            <consortium name="The Broad Institute Genomics Platform"/>
            <consortium name="The Broad Institute Genome Sequencing Center for Infectious Disease"/>
            <person name="Wu L."/>
            <person name="Ma J."/>
        </authorList>
    </citation>
    <scope>NUCLEOTIDE SEQUENCE [LARGE SCALE GENOMIC DNA]</scope>
    <source>
        <strain evidence="3">KCTC 33575</strain>
    </source>
</reference>
<dbReference type="RefSeq" id="WP_377774604.1">
    <property type="nucleotide sequence ID" value="NZ_JBHUOQ010000004.1"/>
</dbReference>
<dbReference type="InterPro" id="IPR016181">
    <property type="entry name" value="Acyl_CoA_acyltransferase"/>
</dbReference>
<dbReference type="InterPro" id="IPR000182">
    <property type="entry name" value="GNAT_dom"/>
</dbReference>
<dbReference type="GO" id="GO:0016746">
    <property type="term" value="F:acyltransferase activity"/>
    <property type="evidence" value="ECO:0007669"/>
    <property type="project" value="UniProtKB-KW"/>
</dbReference>
<evidence type="ECO:0000259" key="1">
    <source>
        <dbReference type="PROSITE" id="PS51186"/>
    </source>
</evidence>
<dbReference type="InterPro" id="IPR038764">
    <property type="entry name" value="GNAT_N_AcTrfase_prd"/>
</dbReference>
<name>A0ABW5WY48_9STAP</name>
<proteinExistence type="predicted"/>
<comment type="caution">
    <text evidence="2">The sequence shown here is derived from an EMBL/GenBank/DDBJ whole genome shotgun (WGS) entry which is preliminary data.</text>
</comment>
<dbReference type="EMBL" id="JBHUOQ010000004">
    <property type="protein sequence ID" value="MFD2831019.1"/>
    <property type="molecule type" value="Genomic_DNA"/>
</dbReference>
<dbReference type="Gene3D" id="3.40.630.30">
    <property type="match status" value="1"/>
</dbReference>
<keyword evidence="2" id="KW-0808">Transferase</keyword>
<feature type="domain" description="N-acetyltransferase" evidence="1">
    <location>
        <begin position="2"/>
        <end position="145"/>
    </location>
</feature>
<dbReference type="Proteomes" id="UP001597519">
    <property type="component" value="Unassembled WGS sequence"/>
</dbReference>